<dbReference type="AlphaFoldDB" id="A0A5N1J0N5"/>
<gene>
    <name evidence="2" type="ORF">F0P94_06760</name>
</gene>
<protein>
    <submittedName>
        <fullName evidence="2">Uncharacterized protein</fullName>
    </submittedName>
</protein>
<dbReference type="EMBL" id="VTWT01000003">
    <property type="protein sequence ID" value="KAA9340044.1"/>
    <property type="molecule type" value="Genomic_DNA"/>
</dbReference>
<feature type="compositionally biased region" description="Basic and acidic residues" evidence="1">
    <location>
        <begin position="42"/>
        <end position="57"/>
    </location>
</feature>
<dbReference type="RefSeq" id="WP_150903113.1">
    <property type="nucleotide sequence ID" value="NZ_VTWT01000003.1"/>
</dbReference>
<feature type="compositionally biased region" description="Low complexity" evidence="1">
    <location>
        <begin position="60"/>
        <end position="75"/>
    </location>
</feature>
<proteinExistence type="predicted"/>
<keyword evidence="3" id="KW-1185">Reference proteome</keyword>
<feature type="region of interest" description="Disordered" evidence="1">
    <location>
        <begin position="1"/>
        <end position="128"/>
    </location>
</feature>
<name>A0A5N1J0N5_9BACT</name>
<evidence type="ECO:0000313" key="3">
    <source>
        <dbReference type="Proteomes" id="UP000326570"/>
    </source>
</evidence>
<feature type="compositionally biased region" description="Basic and acidic residues" evidence="1">
    <location>
        <begin position="1"/>
        <end position="18"/>
    </location>
</feature>
<comment type="caution">
    <text evidence="2">The sequence shown here is derived from an EMBL/GenBank/DDBJ whole genome shotgun (WGS) entry which is preliminary data.</text>
</comment>
<organism evidence="2 3">
    <name type="scientific">Adhaeribacter soli</name>
    <dbReference type="NCBI Taxonomy" id="2607655"/>
    <lineage>
        <taxon>Bacteria</taxon>
        <taxon>Pseudomonadati</taxon>
        <taxon>Bacteroidota</taxon>
        <taxon>Cytophagia</taxon>
        <taxon>Cytophagales</taxon>
        <taxon>Hymenobacteraceae</taxon>
        <taxon>Adhaeribacter</taxon>
    </lineage>
</organism>
<evidence type="ECO:0000256" key="1">
    <source>
        <dbReference type="SAM" id="MobiDB-lite"/>
    </source>
</evidence>
<sequence>MATDKKNNNHNGNDRPVRVIDSTGEDMTEMQAGHLVPGADPPKNEQARGGFGDRDGRTGYGSDSSEGSTATTTNENSEESGHIIPDGIPTAAHADIVDDPIVELPSTDHMQQDVSQIPPEALEEDNER</sequence>
<evidence type="ECO:0000313" key="2">
    <source>
        <dbReference type="EMBL" id="KAA9340044.1"/>
    </source>
</evidence>
<reference evidence="2 3" key="1">
    <citation type="submission" date="2019-09" db="EMBL/GenBank/DDBJ databases">
        <title>Genome sequence of Adhaeribacter sp. M2.</title>
        <authorList>
            <person name="Srinivasan S."/>
        </authorList>
    </citation>
    <scope>NUCLEOTIDE SEQUENCE [LARGE SCALE GENOMIC DNA]</scope>
    <source>
        <strain evidence="2 3">M2</strain>
    </source>
</reference>
<accession>A0A5N1J0N5</accession>
<dbReference type="Proteomes" id="UP000326570">
    <property type="component" value="Unassembled WGS sequence"/>
</dbReference>